<keyword evidence="2" id="KW-0732">Signal</keyword>
<evidence type="ECO:0000313" key="3">
    <source>
        <dbReference type="EMBL" id="ASJ76577.1"/>
    </source>
</evidence>
<feature type="chain" id="PRO_5016351337" description="Lipoprotein" evidence="2">
    <location>
        <begin position="18"/>
        <end position="98"/>
    </location>
</feature>
<proteinExistence type="predicted"/>
<dbReference type="Proteomes" id="UP000250079">
    <property type="component" value="Chromosome"/>
</dbReference>
<sequence>MLLSALLGLLASGCASTGPSFGDTVMAEGNAVADIGEQWEEGQALIRKGNKKVSKGNDQISEGKENLADGTSMVKSGEKLVRDAEKKYEQSRVVLPAK</sequence>
<evidence type="ECO:0008006" key="5">
    <source>
        <dbReference type="Google" id="ProtNLM"/>
    </source>
</evidence>
<dbReference type="AlphaFoldDB" id="A0A2Z2P7A7"/>
<protein>
    <recommendedName>
        <fullName evidence="5">Lipoprotein</fullName>
    </recommendedName>
</protein>
<keyword evidence="4" id="KW-1185">Reference proteome</keyword>
<evidence type="ECO:0000256" key="2">
    <source>
        <dbReference type="SAM" id="SignalP"/>
    </source>
</evidence>
<accession>A0A2Z2P7A7</accession>
<organism evidence="3 4">
    <name type="scientific">Granulosicoccus antarcticus IMCC3135</name>
    <dbReference type="NCBI Taxonomy" id="1192854"/>
    <lineage>
        <taxon>Bacteria</taxon>
        <taxon>Pseudomonadati</taxon>
        <taxon>Pseudomonadota</taxon>
        <taxon>Gammaproteobacteria</taxon>
        <taxon>Chromatiales</taxon>
        <taxon>Granulosicoccaceae</taxon>
        <taxon>Granulosicoccus</taxon>
    </lineage>
</organism>
<dbReference type="KEGG" id="gai:IMCC3135_32660"/>
<reference evidence="3 4" key="1">
    <citation type="submission" date="2016-12" db="EMBL/GenBank/DDBJ databases">
        <authorList>
            <person name="Song W.-J."/>
            <person name="Kurnit D.M."/>
        </authorList>
    </citation>
    <scope>NUCLEOTIDE SEQUENCE [LARGE SCALE GENOMIC DNA]</scope>
    <source>
        <strain evidence="3 4">IMCC3135</strain>
    </source>
</reference>
<gene>
    <name evidence="3" type="ORF">IMCC3135_32660</name>
</gene>
<feature type="region of interest" description="Disordered" evidence="1">
    <location>
        <begin position="48"/>
        <end position="74"/>
    </location>
</feature>
<dbReference type="EMBL" id="CP018632">
    <property type="protein sequence ID" value="ASJ76577.1"/>
    <property type="molecule type" value="Genomic_DNA"/>
</dbReference>
<evidence type="ECO:0000313" key="4">
    <source>
        <dbReference type="Proteomes" id="UP000250079"/>
    </source>
</evidence>
<feature type="signal peptide" evidence="2">
    <location>
        <begin position="1"/>
        <end position="17"/>
    </location>
</feature>
<name>A0A2Z2P7A7_9GAMM</name>
<evidence type="ECO:0000256" key="1">
    <source>
        <dbReference type="SAM" id="MobiDB-lite"/>
    </source>
</evidence>